<accession>A0A7G1KJB0</accession>
<dbReference type="KEGG" id="nwl:NWFMUON74_27030"/>
<keyword evidence="3" id="KW-1185">Reference proteome</keyword>
<feature type="domain" description="Flavin reductase like" evidence="1">
    <location>
        <begin position="16"/>
        <end position="126"/>
    </location>
</feature>
<sequence>MFSSPDDVRGLGTRGEGGVADLIPLSNLTSVSTSPQQVAVAVFKDWVTYSNLLVADGLTVTVPTVDQLDGVWKLGARYSRFPITDLGEKLAVCGLELDYDASSYGPVVPAGIGWLACRVVARVDLGGVRCLPGWDARGAVMPGGGLR</sequence>
<organism evidence="2 3">
    <name type="scientific">Nocardia wallacei</name>
    <dbReference type="NCBI Taxonomy" id="480035"/>
    <lineage>
        <taxon>Bacteria</taxon>
        <taxon>Bacillati</taxon>
        <taxon>Actinomycetota</taxon>
        <taxon>Actinomycetes</taxon>
        <taxon>Mycobacteriales</taxon>
        <taxon>Nocardiaceae</taxon>
        <taxon>Nocardia</taxon>
    </lineage>
</organism>
<reference evidence="2 3" key="1">
    <citation type="submission" date="2020-08" db="EMBL/GenBank/DDBJ databases">
        <title>Genome Sequencing of Nocardia wallacei strain FMUON74 and assembly.</title>
        <authorList>
            <person name="Toyokawa M."/>
            <person name="Uesaka K."/>
        </authorList>
    </citation>
    <scope>NUCLEOTIDE SEQUENCE [LARGE SCALE GENOMIC DNA]</scope>
    <source>
        <strain evidence="2 3">FMUON74</strain>
    </source>
</reference>
<evidence type="ECO:0000259" key="1">
    <source>
        <dbReference type="Pfam" id="PF01613"/>
    </source>
</evidence>
<protein>
    <recommendedName>
        <fullName evidence="1">Flavin reductase like domain-containing protein</fullName>
    </recommendedName>
</protein>
<proteinExistence type="predicted"/>
<dbReference type="GO" id="GO:0016646">
    <property type="term" value="F:oxidoreductase activity, acting on the CH-NH group of donors, NAD or NADP as acceptor"/>
    <property type="evidence" value="ECO:0007669"/>
    <property type="project" value="UniProtKB-ARBA"/>
</dbReference>
<dbReference type="SUPFAM" id="SSF50475">
    <property type="entry name" value="FMN-binding split barrel"/>
    <property type="match status" value="1"/>
</dbReference>
<dbReference type="GO" id="GO:0010181">
    <property type="term" value="F:FMN binding"/>
    <property type="evidence" value="ECO:0007669"/>
    <property type="project" value="InterPro"/>
</dbReference>
<evidence type="ECO:0000313" key="2">
    <source>
        <dbReference type="EMBL" id="BCK54931.1"/>
    </source>
</evidence>
<dbReference type="Gene3D" id="2.30.110.10">
    <property type="entry name" value="Electron Transport, Fmn-binding Protein, Chain A"/>
    <property type="match status" value="1"/>
</dbReference>
<dbReference type="Proteomes" id="UP000516173">
    <property type="component" value="Chromosome"/>
</dbReference>
<dbReference type="EMBL" id="AP023396">
    <property type="protein sequence ID" value="BCK54931.1"/>
    <property type="molecule type" value="Genomic_DNA"/>
</dbReference>
<dbReference type="AlphaFoldDB" id="A0A7G1KJB0"/>
<dbReference type="InterPro" id="IPR002563">
    <property type="entry name" value="Flavin_Rdtase-like_dom"/>
</dbReference>
<evidence type="ECO:0000313" key="3">
    <source>
        <dbReference type="Proteomes" id="UP000516173"/>
    </source>
</evidence>
<gene>
    <name evidence="2" type="ORF">NWFMUON74_27030</name>
</gene>
<name>A0A7G1KJB0_9NOCA</name>
<dbReference type="InterPro" id="IPR012349">
    <property type="entry name" value="Split_barrel_FMN-bd"/>
</dbReference>
<dbReference type="Pfam" id="PF01613">
    <property type="entry name" value="Flavin_Reduct"/>
    <property type="match status" value="1"/>
</dbReference>